<evidence type="ECO:0000256" key="5">
    <source>
        <dbReference type="ARBA" id="ARBA00023157"/>
    </source>
</evidence>
<dbReference type="GO" id="GO:0004252">
    <property type="term" value="F:serine-type endopeptidase activity"/>
    <property type="evidence" value="ECO:0007669"/>
    <property type="project" value="TreeGrafter"/>
</dbReference>
<dbReference type="SMART" id="SM00202">
    <property type="entry name" value="SR"/>
    <property type="match status" value="1"/>
</dbReference>
<dbReference type="FunFam" id="3.10.250.10:FF:000007">
    <property type="entry name" value="Soluble scavenger receptor cysteine-rich domain-containing protein SSC5D"/>
    <property type="match status" value="1"/>
</dbReference>
<evidence type="ECO:0000313" key="14">
    <source>
        <dbReference type="Proteomes" id="UP000472266"/>
    </source>
</evidence>
<evidence type="ECO:0000313" key="13">
    <source>
        <dbReference type="Ensembl" id="ENSSHBP00005010213.1"/>
    </source>
</evidence>
<keyword evidence="5 11" id="KW-1015">Disulfide bond</keyword>
<evidence type="ECO:0000256" key="11">
    <source>
        <dbReference type="PROSITE-ProRule" id="PRU00196"/>
    </source>
</evidence>
<dbReference type="InParanoid" id="A0A672U9A3"/>
<evidence type="ECO:0000256" key="8">
    <source>
        <dbReference type="ARBA" id="ARBA00058074"/>
    </source>
</evidence>
<sequence>MKLIPATLPFPSATLPPRTLSRASLRLADGPHRCAGRVEVFYENRWGTVCDDHWDLQDATVVCRELGCGAVASAYGAAHFGQGSGPIWLDNVQCNGSEAALAECSAQPWGINNCNHGHDAGVVCAGNILLMDQEMFSGGCSALGVHQTPAGSPHCPYPSSATLCSLAHGSTKQTL</sequence>
<evidence type="ECO:0000256" key="6">
    <source>
        <dbReference type="ARBA" id="ARBA00023170"/>
    </source>
</evidence>
<dbReference type="OMA" id="VFYENRW"/>
<organism evidence="13 14">
    <name type="scientific">Strigops habroptila</name>
    <name type="common">Kakapo</name>
    <dbReference type="NCBI Taxonomy" id="2489341"/>
    <lineage>
        <taxon>Eukaryota</taxon>
        <taxon>Metazoa</taxon>
        <taxon>Chordata</taxon>
        <taxon>Craniata</taxon>
        <taxon>Vertebrata</taxon>
        <taxon>Euteleostomi</taxon>
        <taxon>Archelosauria</taxon>
        <taxon>Archosauria</taxon>
        <taxon>Dinosauria</taxon>
        <taxon>Saurischia</taxon>
        <taxon>Theropoda</taxon>
        <taxon>Coelurosauria</taxon>
        <taxon>Aves</taxon>
        <taxon>Neognathae</taxon>
        <taxon>Neoaves</taxon>
        <taxon>Telluraves</taxon>
        <taxon>Australaves</taxon>
        <taxon>Psittaciformes</taxon>
        <taxon>Psittacidae</taxon>
        <taxon>Strigops</taxon>
    </lineage>
</organism>
<dbReference type="GO" id="GO:0031638">
    <property type="term" value="P:zymogen activation"/>
    <property type="evidence" value="ECO:0007669"/>
    <property type="project" value="TreeGrafter"/>
</dbReference>
<dbReference type="PROSITE" id="PS00420">
    <property type="entry name" value="SRCR_1"/>
    <property type="match status" value="1"/>
</dbReference>
<dbReference type="InterPro" id="IPR001190">
    <property type="entry name" value="SRCR"/>
</dbReference>
<dbReference type="Ensembl" id="ENSSHBT00005012281.1">
    <property type="protein sequence ID" value="ENSSHBP00005010213.1"/>
    <property type="gene ID" value="ENSSHBG00005008865.1"/>
</dbReference>
<feature type="disulfide bond" evidence="11">
    <location>
        <begin position="94"/>
        <end position="104"/>
    </location>
</feature>
<feature type="domain" description="SRCR" evidence="12">
    <location>
        <begin position="25"/>
        <end position="125"/>
    </location>
</feature>
<keyword evidence="3" id="KW-0732">Signal</keyword>
<comment type="subunit">
    <text evidence="9">Interacts with LGALS1 and laminin.</text>
</comment>
<dbReference type="GO" id="GO:0005886">
    <property type="term" value="C:plasma membrane"/>
    <property type="evidence" value="ECO:0007669"/>
    <property type="project" value="TreeGrafter"/>
</dbReference>
<keyword evidence="6" id="KW-0675">Receptor</keyword>
<evidence type="ECO:0000256" key="4">
    <source>
        <dbReference type="ARBA" id="ARBA00022737"/>
    </source>
</evidence>
<dbReference type="Proteomes" id="UP000472266">
    <property type="component" value="Unplaced"/>
</dbReference>
<keyword evidence="4" id="KW-0677">Repeat</keyword>
<name>A0A672U9A3_STRHB</name>
<feature type="disulfide bond" evidence="11">
    <location>
        <begin position="50"/>
        <end position="114"/>
    </location>
</feature>
<evidence type="ECO:0000256" key="9">
    <source>
        <dbReference type="ARBA" id="ARBA00064153"/>
    </source>
</evidence>
<evidence type="ECO:0000256" key="3">
    <source>
        <dbReference type="ARBA" id="ARBA00022729"/>
    </source>
</evidence>
<dbReference type="Pfam" id="PF00530">
    <property type="entry name" value="SRCR"/>
    <property type="match status" value="1"/>
</dbReference>
<dbReference type="PANTHER" id="PTHR48071">
    <property type="entry name" value="SRCR DOMAIN-CONTAINING PROTEIN"/>
    <property type="match status" value="1"/>
</dbReference>
<keyword evidence="14" id="KW-1185">Reference proteome</keyword>
<feature type="disulfide bond" evidence="11">
    <location>
        <begin position="63"/>
        <end position="124"/>
    </location>
</feature>
<dbReference type="Gene3D" id="3.10.250.10">
    <property type="entry name" value="SRCR-like domain"/>
    <property type="match status" value="1"/>
</dbReference>
<dbReference type="PANTHER" id="PTHR48071:SF15">
    <property type="entry name" value="SRCR DOMAIN-CONTAINING PROTEIN"/>
    <property type="match status" value="1"/>
</dbReference>
<dbReference type="GO" id="GO:0005615">
    <property type="term" value="C:extracellular space"/>
    <property type="evidence" value="ECO:0007669"/>
    <property type="project" value="TreeGrafter"/>
</dbReference>
<comment type="function">
    <text evidence="8">Binds to extracellular matrix proteins. Binds to pathogen-associated molecular patterns (PAMPs) present on the cell walls of Gram-positive and Gram-negative bacteria and fungi, behaving as a pattern recognition receptor (PRR). Induces bacterial and fungal aggregation and subsequent inhibition of PAMP-induced cytokine release. Does not possess intrinsic bactericidal activity. May play a role in the innate defense and homeostasis of certain epithelial surfaces.</text>
</comment>
<accession>A0A672U9A3</accession>
<dbReference type="AlphaFoldDB" id="A0A672U9A3"/>
<dbReference type="GeneTree" id="ENSGT00940000164475"/>
<dbReference type="SUPFAM" id="SSF56487">
    <property type="entry name" value="SRCR-like"/>
    <property type="match status" value="1"/>
</dbReference>
<evidence type="ECO:0000256" key="7">
    <source>
        <dbReference type="ARBA" id="ARBA00023180"/>
    </source>
</evidence>
<evidence type="ECO:0000256" key="1">
    <source>
        <dbReference type="ARBA" id="ARBA00004613"/>
    </source>
</evidence>
<dbReference type="PROSITE" id="PS50287">
    <property type="entry name" value="SRCR_2"/>
    <property type="match status" value="1"/>
</dbReference>
<reference evidence="13" key="2">
    <citation type="submission" date="2025-09" db="UniProtKB">
        <authorList>
            <consortium name="Ensembl"/>
        </authorList>
    </citation>
    <scope>IDENTIFICATION</scope>
</reference>
<evidence type="ECO:0000259" key="12">
    <source>
        <dbReference type="PROSITE" id="PS50287"/>
    </source>
</evidence>
<dbReference type="InterPro" id="IPR036772">
    <property type="entry name" value="SRCR-like_dom_sf"/>
</dbReference>
<protein>
    <recommendedName>
        <fullName evidence="10">Soluble scavenger receptor cysteine-rich domain-containing protein SSC5D</fullName>
    </recommendedName>
</protein>
<evidence type="ECO:0000256" key="10">
    <source>
        <dbReference type="ARBA" id="ARBA00069168"/>
    </source>
</evidence>
<keyword evidence="2" id="KW-0964">Secreted</keyword>
<evidence type="ECO:0000256" key="2">
    <source>
        <dbReference type="ARBA" id="ARBA00022525"/>
    </source>
</evidence>
<comment type="subcellular location">
    <subcellularLocation>
        <location evidence="1">Secreted</location>
    </subcellularLocation>
</comment>
<reference evidence="13" key="1">
    <citation type="submission" date="2025-08" db="UniProtKB">
        <authorList>
            <consortium name="Ensembl"/>
        </authorList>
    </citation>
    <scope>IDENTIFICATION</scope>
</reference>
<dbReference type="PRINTS" id="PR00258">
    <property type="entry name" value="SPERACTRCPTR"/>
</dbReference>
<keyword evidence="7" id="KW-0325">Glycoprotein</keyword>
<proteinExistence type="predicted"/>